<feature type="compositionally biased region" description="Gly residues" evidence="3">
    <location>
        <begin position="124"/>
        <end position="140"/>
    </location>
</feature>
<dbReference type="Gene3D" id="1.20.1600.10">
    <property type="entry name" value="Outer membrane efflux proteins (OEP)"/>
    <property type="match status" value="1"/>
</dbReference>
<dbReference type="Pfam" id="PF02321">
    <property type="entry name" value="OEP"/>
    <property type="match status" value="2"/>
</dbReference>
<accession>A0A7W6C6R3</accession>
<dbReference type="AlphaFoldDB" id="A0A7W6C6R3"/>
<feature type="chain" id="PRO_5031590770" evidence="2">
    <location>
        <begin position="23"/>
        <end position="510"/>
    </location>
</feature>
<keyword evidence="5" id="KW-1185">Reference proteome</keyword>
<dbReference type="PANTHER" id="PTHR30203">
    <property type="entry name" value="OUTER MEMBRANE CATION EFFLUX PROTEIN"/>
    <property type="match status" value="1"/>
</dbReference>
<dbReference type="GO" id="GO:0005886">
    <property type="term" value="C:plasma membrane"/>
    <property type="evidence" value="ECO:0007669"/>
    <property type="project" value="UniProtKB-SubCell"/>
</dbReference>
<evidence type="ECO:0000313" key="5">
    <source>
        <dbReference type="Proteomes" id="UP000561459"/>
    </source>
</evidence>
<dbReference type="InterPro" id="IPR003423">
    <property type="entry name" value="OMP_efflux"/>
</dbReference>
<feature type="region of interest" description="Disordered" evidence="3">
    <location>
        <begin position="114"/>
        <end position="140"/>
    </location>
</feature>
<dbReference type="NCBIfam" id="TIGR01845">
    <property type="entry name" value="outer_NodT"/>
    <property type="match status" value="1"/>
</dbReference>
<feature type="signal peptide" evidence="2">
    <location>
        <begin position="1"/>
        <end position="22"/>
    </location>
</feature>
<comment type="similarity">
    <text evidence="1 2">Belongs to the outer membrane factor (OMF) (TC 1.B.17) family.</text>
</comment>
<evidence type="ECO:0000256" key="3">
    <source>
        <dbReference type="SAM" id="MobiDB-lite"/>
    </source>
</evidence>
<evidence type="ECO:0000313" key="4">
    <source>
        <dbReference type="EMBL" id="MBB3941590.1"/>
    </source>
</evidence>
<dbReference type="EMBL" id="JACIDY010000011">
    <property type="protein sequence ID" value="MBB3941590.1"/>
    <property type="molecule type" value="Genomic_DNA"/>
</dbReference>
<comment type="caution">
    <text evidence="4">The sequence shown here is derived from an EMBL/GenBank/DDBJ whole genome shotgun (WGS) entry which is preliminary data.</text>
</comment>
<comment type="subcellular location">
    <subcellularLocation>
        <location evidence="2">Cell membrane</location>
        <topology evidence="2">Lipid-anchor</topology>
    </subcellularLocation>
</comment>
<evidence type="ECO:0000256" key="2">
    <source>
        <dbReference type="RuleBase" id="RU362097"/>
    </source>
</evidence>
<keyword evidence="2" id="KW-0732">Signal</keyword>
<dbReference type="Proteomes" id="UP000561459">
    <property type="component" value="Unassembled WGS sequence"/>
</dbReference>
<dbReference type="SUPFAM" id="SSF56954">
    <property type="entry name" value="Outer membrane efflux proteins (OEP)"/>
    <property type="match status" value="1"/>
</dbReference>
<dbReference type="RefSeq" id="WP_183618684.1">
    <property type="nucleotide sequence ID" value="NZ_JACIDY010000011.1"/>
</dbReference>
<dbReference type="PANTHER" id="PTHR30203:SF32">
    <property type="entry name" value="CATION EFFLUX SYSTEM PROTEIN CUSC"/>
    <property type="match status" value="1"/>
</dbReference>
<dbReference type="Gene3D" id="2.20.200.10">
    <property type="entry name" value="Outer membrane efflux proteins (OEP)"/>
    <property type="match status" value="1"/>
</dbReference>
<dbReference type="GO" id="GO:0015562">
    <property type="term" value="F:efflux transmembrane transporter activity"/>
    <property type="evidence" value="ECO:0007669"/>
    <property type="project" value="InterPro"/>
</dbReference>
<keyword evidence="2" id="KW-0472">Membrane</keyword>
<organism evidence="4 5">
    <name type="scientific">Novosphingobium fluoreni</name>
    <dbReference type="NCBI Taxonomy" id="1391222"/>
    <lineage>
        <taxon>Bacteria</taxon>
        <taxon>Pseudomonadati</taxon>
        <taxon>Pseudomonadota</taxon>
        <taxon>Alphaproteobacteria</taxon>
        <taxon>Sphingomonadales</taxon>
        <taxon>Sphingomonadaceae</taxon>
        <taxon>Novosphingobium</taxon>
    </lineage>
</organism>
<keyword evidence="2" id="KW-0449">Lipoprotein</keyword>
<reference evidence="4 5" key="1">
    <citation type="submission" date="2020-08" db="EMBL/GenBank/DDBJ databases">
        <title>Genomic Encyclopedia of Type Strains, Phase IV (KMG-IV): sequencing the most valuable type-strain genomes for metagenomic binning, comparative biology and taxonomic classification.</title>
        <authorList>
            <person name="Goeker M."/>
        </authorList>
    </citation>
    <scope>NUCLEOTIDE SEQUENCE [LARGE SCALE GENOMIC DNA]</scope>
    <source>
        <strain evidence="4 5">DSM 27568</strain>
    </source>
</reference>
<dbReference type="PROSITE" id="PS51257">
    <property type="entry name" value="PROKAR_LIPOPROTEIN"/>
    <property type="match status" value="1"/>
</dbReference>
<evidence type="ECO:0000256" key="1">
    <source>
        <dbReference type="ARBA" id="ARBA00007613"/>
    </source>
</evidence>
<keyword evidence="2" id="KW-0812">Transmembrane</keyword>
<dbReference type="InterPro" id="IPR010131">
    <property type="entry name" value="MdtP/NodT-like"/>
</dbReference>
<keyword evidence="2" id="KW-0564">Palmitate</keyword>
<keyword evidence="2" id="KW-1134">Transmembrane beta strand</keyword>
<protein>
    <submittedName>
        <fullName evidence="4">Multidrug efflux system outer membrane protein</fullName>
    </submittedName>
</protein>
<gene>
    <name evidence="4" type="ORF">GGR39_003271</name>
</gene>
<proteinExistence type="inferred from homology"/>
<name>A0A7W6C6R3_9SPHN</name>
<sequence length="510" mass="52829">MIAPRGLIAAASALALSACSLAPKYVTPTPPVSQGWPVGDAYLAQTEAGLPVISYAEIFRDSRLQQLITQALANNRDIRVAAANLAAARAQVRVIRADQFPSLNATGSATYSDRGNGSGTLIPGTGGTGSGGNVGGGTGGTGGNNGGTIVGGNGNGTGWNYRLQGGISSFELDFFGKYANATQSQRETALATEAAARTVRLGLVADLAQAWAAYGSDRDLLQLAEATAKNAQRSVDLTRLRLRGGVAPRTDLRQAEQVLETARGDLAQQRAALAQDANVMRLLIGAEFSEALLPASISEVLAAYGTLPAGTNSQVLLRRPDVVQAEYELRATSADIGVARAQLFPSISLTGLLGVASDALSSLFSGGAFNWSAGANASYNIFNAGGRIADVEVSKARRDAALASYERAVQSAFREVADALADQGTLGERLRAAGANTAAAADTARLSEARYRYGVDAFLSSLDAQRSLYSAQRSEIATRLALASNRVTLYRVLGGDASTATPAGAEPERR</sequence>